<keyword evidence="2" id="KW-1185">Reference proteome</keyword>
<organism evidence="1 2">
    <name type="scientific">Jatrophihabitans lederbergiae</name>
    <dbReference type="NCBI Taxonomy" id="3075547"/>
    <lineage>
        <taxon>Bacteria</taxon>
        <taxon>Bacillati</taxon>
        <taxon>Actinomycetota</taxon>
        <taxon>Actinomycetes</taxon>
        <taxon>Jatrophihabitantales</taxon>
        <taxon>Jatrophihabitantaceae</taxon>
        <taxon>Jatrophihabitans</taxon>
    </lineage>
</organism>
<dbReference type="RefSeq" id="WP_311424041.1">
    <property type="nucleotide sequence ID" value="NZ_JAVREH010000024.1"/>
</dbReference>
<protein>
    <submittedName>
        <fullName evidence="1">Uncharacterized protein</fullName>
    </submittedName>
</protein>
<reference evidence="2" key="1">
    <citation type="submission" date="2023-07" db="EMBL/GenBank/DDBJ databases">
        <title>30 novel species of actinomycetes from the DSMZ collection.</title>
        <authorList>
            <person name="Nouioui I."/>
        </authorList>
    </citation>
    <scope>NUCLEOTIDE SEQUENCE [LARGE SCALE GENOMIC DNA]</scope>
    <source>
        <strain evidence="2">DSM 44399</strain>
    </source>
</reference>
<comment type="caution">
    <text evidence="1">The sequence shown here is derived from an EMBL/GenBank/DDBJ whole genome shotgun (WGS) entry which is preliminary data.</text>
</comment>
<gene>
    <name evidence="1" type="ORF">RM423_15975</name>
</gene>
<evidence type="ECO:0000313" key="1">
    <source>
        <dbReference type="EMBL" id="MDT0262894.1"/>
    </source>
</evidence>
<accession>A0ABU2JEM1</accession>
<name>A0ABU2JEM1_9ACTN</name>
<dbReference type="EMBL" id="JAVREH010000024">
    <property type="protein sequence ID" value="MDT0262894.1"/>
    <property type="molecule type" value="Genomic_DNA"/>
</dbReference>
<dbReference type="Proteomes" id="UP001183176">
    <property type="component" value="Unassembled WGS sequence"/>
</dbReference>
<proteinExistence type="predicted"/>
<sequence>MTNLKQKIRARRAYRQYERAVLTATPSMRTELLAMAAHQNYNR</sequence>
<evidence type="ECO:0000313" key="2">
    <source>
        <dbReference type="Proteomes" id="UP001183176"/>
    </source>
</evidence>